<gene>
    <name evidence="3" type="ORF">CCY01nite_08430</name>
</gene>
<protein>
    <recommendedName>
        <fullName evidence="2">Knr4/Smi1-like domain-containing protein</fullName>
    </recommendedName>
</protein>
<dbReference type="RefSeq" id="WP_146858113.1">
    <property type="nucleotide sequence ID" value="NZ_BKAU01000001.1"/>
</dbReference>
<dbReference type="InterPro" id="IPR018958">
    <property type="entry name" value="Knr4/Smi1-like_dom"/>
</dbReference>
<accession>A0A512RFU3</accession>
<keyword evidence="4" id="KW-1185">Reference proteome</keyword>
<feature type="compositionally biased region" description="Low complexity" evidence="1">
    <location>
        <begin position="237"/>
        <end position="248"/>
    </location>
</feature>
<proteinExistence type="predicted"/>
<dbReference type="SUPFAM" id="SSF160631">
    <property type="entry name" value="SMI1/KNR4-like"/>
    <property type="match status" value="1"/>
</dbReference>
<comment type="caution">
    <text evidence="3">The sequence shown here is derived from an EMBL/GenBank/DDBJ whole genome shotgun (WGS) entry which is preliminary data.</text>
</comment>
<dbReference type="SMART" id="SM00860">
    <property type="entry name" value="SMI1_KNR4"/>
    <property type="match status" value="1"/>
</dbReference>
<dbReference type="OrthoDB" id="701486at2"/>
<evidence type="ECO:0000256" key="1">
    <source>
        <dbReference type="SAM" id="MobiDB-lite"/>
    </source>
</evidence>
<evidence type="ECO:0000313" key="4">
    <source>
        <dbReference type="Proteomes" id="UP000321436"/>
    </source>
</evidence>
<dbReference type="InterPro" id="IPR037883">
    <property type="entry name" value="Knr4/Smi1-like_sf"/>
</dbReference>
<dbReference type="Proteomes" id="UP000321436">
    <property type="component" value="Unassembled WGS sequence"/>
</dbReference>
<name>A0A512RFU3_9BACT</name>
<feature type="domain" description="Knr4/Smi1-like" evidence="2">
    <location>
        <begin position="30"/>
        <end position="135"/>
    </location>
</feature>
<evidence type="ECO:0000259" key="2">
    <source>
        <dbReference type="SMART" id="SM00860"/>
    </source>
</evidence>
<dbReference type="EMBL" id="BKAU01000001">
    <property type="protein sequence ID" value="GEP94583.1"/>
    <property type="molecule type" value="Genomic_DNA"/>
</dbReference>
<sequence>MTPLEQLKTMLPERYHTYKNEEYTIELMPGLSDEEIDSVARQLPGRQVPAEIRELLQFTSGFLFFGLDAITFDGVREFDMLNLIPFPVRLAGDGYGNYFVVDVDRSGKWGPVLYVLNDPQVIIKHSENVTEFLQDIHAFGKRTGASTLDVIHNSTMEDIWERNNGFITHEDARYSNDPQLEAFARQIPRHYMIADLRDKAVRSGFAWGKFGTNMRNAIRDRENLIWGIERKPPQQRRPPFNNRQRSFR</sequence>
<evidence type="ECO:0000313" key="3">
    <source>
        <dbReference type="EMBL" id="GEP94583.1"/>
    </source>
</evidence>
<dbReference type="AlphaFoldDB" id="A0A512RFU3"/>
<dbReference type="Pfam" id="PF09346">
    <property type="entry name" value="SMI1_KNR4"/>
    <property type="match status" value="1"/>
</dbReference>
<organism evidence="3 4">
    <name type="scientific">Chitinophaga cymbidii</name>
    <dbReference type="NCBI Taxonomy" id="1096750"/>
    <lineage>
        <taxon>Bacteria</taxon>
        <taxon>Pseudomonadati</taxon>
        <taxon>Bacteroidota</taxon>
        <taxon>Chitinophagia</taxon>
        <taxon>Chitinophagales</taxon>
        <taxon>Chitinophagaceae</taxon>
        <taxon>Chitinophaga</taxon>
    </lineage>
</organism>
<feature type="region of interest" description="Disordered" evidence="1">
    <location>
        <begin position="228"/>
        <end position="248"/>
    </location>
</feature>
<reference evidence="3 4" key="1">
    <citation type="submission" date="2019-07" db="EMBL/GenBank/DDBJ databases">
        <title>Whole genome shotgun sequence of Chitinophaga cymbidii NBRC 109752.</title>
        <authorList>
            <person name="Hosoyama A."/>
            <person name="Uohara A."/>
            <person name="Ohji S."/>
            <person name="Ichikawa N."/>
        </authorList>
    </citation>
    <scope>NUCLEOTIDE SEQUENCE [LARGE SCALE GENOMIC DNA]</scope>
    <source>
        <strain evidence="3 4">NBRC 109752</strain>
    </source>
</reference>